<evidence type="ECO:0000256" key="1">
    <source>
        <dbReference type="SAM" id="MobiDB-lite"/>
    </source>
</evidence>
<evidence type="ECO:0000313" key="3">
    <source>
        <dbReference type="Proteomes" id="UP000317303"/>
    </source>
</evidence>
<keyword evidence="3" id="KW-1185">Reference proteome</keyword>
<dbReference type="EMBL" id="VLJV01000002">
    <property type="protein sequence ID" value="TWH15990.1"/>
    <property type="molecule type" value="Genomic_DNA"/>
</dbReference>
<sequence length="175" mass="19703">MPTSTLKRASDGGLFAEPDPTGPWPPELLETSRGEDNGLRWAVVDVVDDASLALEQLVVVFGHHPLDNVRSLLERLAWEREIEEPFDEGALFEQWGWVYDVCDLPLCACLEGAIDSARHGHYEVLAELEPNDECGLCLQRAAFDRPWRFSYADDATTTPSYARNASPVMVWRPWC</sequence>
<feature type="region of interest" description="Disordered" evidence="1">
    <location>
        <begin position="1"/>
        <end position="26"/>
    </location>
</feature>
<proteinExistence type="predicted"/>
<protein>
    <submittedName>
        <fullName evidence="2">Uncharacterized protein</fullName>
    </submittedName>
</protein>
<comment type="caution">
    <text evidence="2">The sequence shown here is derived from an EMBL/GenBank/DDBJ whole genome shotgun (WGS) entry which is preliminary data.</text>
</comment>
<dbReference type="AlphaFoldDB" id="A0A660C6Z3"/>
<accession>A0A660C6Z3</accession>
<reference evidence="2 3" key="1">
    <citation type="submission" date="2019-07" db="EMBL/GenBank/DDBJ databases">
        <title>R&amp;d 2014.</title>
        <authorList>
            <person name="Klenk H.-P."/>
        </authorList>
    </citation>
    <scope>NUCLEOTIDE SEQUENCE [LARGE SCALE GENOMIC DNA]</scope>
    <source>
        <strain evidence="2 3">DSM 43194</strain>
    </source>
</reference>
<organism evidence="2 3">
    <name type="scientific">Prauserella rugosa</name>
    <dbReference type="NCBI Taxonomy" id="43354"/>
    <lineage>
        <taxon>Bacteria</taxon>
        <taxon>Bacillati</taxon>
        <taxon>Actinomycetota</taxon>
        <taxon>Actinomycetes</taxon>
        <taxon>Pseudonocardiales</taxon>
        <taxon>Pseudonocardiaceae</taxon>
        <taxon>Prauserella</taxon>
    </lineage>
</organism>
<gene>
    <name evidence="2" type="ORF">JD82_04978</name>
</gene>
<dbReference type="Proteomes" id="UP000317303">
    <property type="component" value="Unassembled WGS sequence"/>
</dbReference>
<name>A0A660C6Z3_9PSEU</name>
<dbReference type="RefSeq" id="WP_030534162.1">
    <property type="nucleotide sequence ID" value="NZ_JOIJ01000025.1"/>
</dbReference>
<evidence type="ECO:0000313" key="2">
    <source>
        <dbReference type="EMBL" id="TWH15990.1"/>
    </source>
</evidence>